<dbReference type="InterPro" id="IPR011611">
    <property type="entry name" value="PfkB_dom"/>
</dbReference>
<dbReference type="Pfam" id="PF00294">
    <property type="entry name" value="PfkB"/>
    <property type="match status" value="1"/>
</dbReference>
<keyword evidence="2" id="KW-0808">Transferase</keyword>
<proteinExistence type="inferred from homology"/>
<dbReference type="PANTHER" id="PTHR43320">
    <property type="entry name" value="SUGAR KINASE"/>
    <property type="match status" value="1"/>
</dbReference>
<evidence type="ECO:0000259" key="4">
    <source>
        <dbReference type="Pfam" id="PF00294"/>
    </source>
</evidence>
<dbReference type="GO" id="GO:0016301">
    <property type="term" value="F:kinase activity"/>
    <property type="evidence" value="ECO:0007669"/>
    <property type="project" value="UniProtKB-KW"/>
</dbReference>
<keyword evidence="3 5" id="KW-0418">Kinase</keyword>
<dbReference type="InterPro" id="IPR029056">
    <property type="entry name" value="Ribokinase-like"/>
</dbReference>
<dbReference type="Proteomes" id="UP001499933">
    <property type="component" value="Unassembled WGS sequence"/>
</dbReference>
<evidence type="ECO:0000256" key="3">
    <source>
        <dbReference type="ARBA" id="ARBA00022777"/>
    </source>
</evidence>
<protein>
    <submittedName>
        <fullName evidence="5">Sugar kinase</fullName>
    </submittedName>
</protein>
<dbReference type="PANTHER" id="PTHR43320:SF2">
    <property type="entry name" value="2-DEHYDRO-3-DEOXYGLUCONOKINASE_2-DEHYDRO-3-DEOXYGALACTONOKINASE"/>
    <property type="match status" value="1"/>
</dbReference>
<keyword evidence="6" id="KW-1185">Reference proteome</keyword>
<dbReference type="EMBL" id="BAAAOG010000006">
    <property type="protein sequence ID" value="GAA1963989.1"/>
    <property type="molecule type" value="Genomic_DNA"/>
</dbReference>
<comment type="caution">
    <text evidence="5">The sequence shown here is derived from an EMBL/GenBank/DDBJ whole genome shotgun (WGS) entry which is preliminary data.</text>
</comment>
<evidence type="ECO:0000313" key="6">
    <source>
        <dbReference type="Proteomes" id="UP001499933"/>
    </source>
</evidence>
<dbReference type="Gene3D" id="3.40.1190.20">
    <property type="match status" value="1"/>
</dbReference>
<accession>A0ABP5CIL7</accession>
<evidence type="ECO:0000313" key="5">
    <source>
        <dbReference type="EMBL" id="GAA1963989.1"/>
    </source>
</evidence>
<comment type="similarity">
    <text evidence="1">Belongs to the carbohydrate kinase PfkB family.</text>
</comment>
<evidence type="ECO:0000256" key="1">
    <source>
        <dbReference type="ARBA" id="ARBA00010688"/>
    </source>
</evidence>
<dbReference type="InterPro" id="IPR052700">
    <property type="entry name" value="Carb_kinase_PfkB-like"/>
</dbReference>
<feature type="domain" description="Carbohydrate kinase PfkB" evidence="4">
    <location>
        <begin position="12"/>
        <end position="295"/>
    </location>
</feature>
<dbReference type="CDD" id="cd01166">
    <property type="entry name" value="KdgK"/>
    <property type="match status" value="1"/>
</dbReference>
<reference evidence="6" key="1">
    <citation type="journal article" date="2019" name="Int. J. Syst. Evol. Microbiol.">
        <title>The Global Catalogue of Microorganisms (GCM) 10K type strain sequencing project: providing services to taxonomists for standard genome sequencing and annotation.</title>
        <authorList>
            <consortium name="The Broad Institute Genomics Platform"/>
            <consortium name="The Broad Institute Genome Sequencing Center for Infectious Disease"/>
            <person name="Wu L."/>
            <person name="Ma J."/>
        </authorList>
    </citation>
    <scope>NUCLEOTIDE SEQUENCE [LARGE SCALE GENOMIC DNA]</scope>
    <source>
        <strain evidence="6">JCM 14901</strain>
    </source>
</reference>
<name>A0ABP5CIL7_9MICO</name>
<gene>
    <name evidence="5" type="ORF">GCM10009776_28460</name>
</gene>
<organism evidence="5 6">
    <name type="scientific">Microbacterium deminutum</name>
    <dbReference type="NCBI Taxonomy" id="344164"/>
    <lineage>
        <taxon>Bacteria</taxon>
        <taxon>Bacillati</taxon>
        <taxon>Actinomycetota</taxon>
        <taxon>Actinomycetes</taxon>
        <taxon>Micrococcales</taxon>
        <taxon>Microbacteriaceae</taxon>
        <taxon>Microbacterium</taxon>
    </lineage>
</organism>
<dbReference type="SUPFAM" id="SSF53613">
    <property type="entry name" value="Ribokinase-like"/>
    <property type="match status" value="1"/>
</dbReference>
<sequence length="302" mass="31643">MPHSAPVGGALLAIGETMAMVAPVRPEPLVLAADFRVDAGGAESNVAAHVASSGHSARWFSRLGDDPLGHRIARQLAMRGVDVSRVVFDPRHPTGVYFKDPGHGVRYYRAGSAAAHLGPGDVDAIALDDVAIVHVSGITAALSRSAADFLDTVIERARSAGVTVSFDVNHRARLWDAATAAEPLARLAGLADIVFVGRDEAEMLWGTADSAAVRALFPEVCELIVKDGEHSATGFAASGTFFEPALRVDVIEAVGAGDAFAGGYLAARLEGAPIGERLRRGHDRAALTLQTTSDSVDERNRP</sequence>
<dbReference type="RefSeq" id="WP_344095759.1">
    <property type="nucleotide sequence ID" value="NZ_BAAAOG010000006.1"/>
</dbReference>
<evidence type="ECO:0000256" key="2">
    <source>
        <dbReference type="ARBA" id="ARBA00022679"/>
    </source>
</evidence>